<dbReference type="GO" id="GO:0046654">
    <property type="term" value="P:tetrahydrofolate biosynthetic process"/>
    <property type="evidence" value="ECO:0007669"/>
    <property type="project" value="UniProtKB-UniPathway"/>
</dbReference>
<evidence type="ECO:0000259" key="10">
    <source>
        <dbReference type="PROSITE" id="PS51330"/>
    </source>
</evidence>
<comment type="similarity">
    <text evidence="2">Belongs to the dihydrofolate reductase family.</text>
</comment>
<dbReference type="InterPro" id="IPR012259">
    <property type="entry name" value="DHFR"/>
</dbReference>
<dbReference type="PANTHER" id="PTHR48069:SF3">
    <property type="entry name" value="DIHYDROFOLATE REDUCTASE"/>
    <property type="match status" value="1"/>
</dbReference>
<keyword evidence="4" id="KW-0554">One-carbon metabolism</keyword>
<evidence type="ECO:0000256" key="6">
    <source>
        <dbReference type="ARBA" id="ARBA00023002"/>
    </source>
</evidence>
<dbReference type="GO" id="GO:0006730">
    <property type="term" value="P:one-carbon metabolic process"/>
    <property type="evidence" value="ECO:0007669"/>
    <property type="project" value="UniProtKB-KW"/>
</dbReference>
<evidence type="ECO:0000256" key="4">
    <source>
        <dbReference type="ARBA" id="ARBA00022563"/>
    </source>
</evidence>
<dbReference type="EMBL" id="FNCZ01000010">
    <property type="protein sequence ID" value="SDI36882.1"/>
    <property type="molecule type" value="Genomic_DNA"/>
</dbReference>
<evidence type="ECO:0000256" key="9">
    <source>
        <dbReference type="SAM" id="Phobius"/>
    </source>
</evidence>
<evidence type="ECO:0000256" key="1">
    <source>
        <dbReference type="ARBA" id="ARBA00004903"/>
    </source>
</evidence>
<evidence type="ECO:0000256" key="5">
    <source>
        <dbReference type="ARBA" id="ARBA00022857"/>
    </source>
</evidence>
<dbReference type="GO" id="GO:0070401">
    <property type="term" value="F:NADP+ binding"/>
    <property type="evidence" value="ECO:0007669"/>
    <property type="project" value="UniProtKB-ARBA"/>
</dbReference>
<reference evidence="12" key="1">
    <citation type="submission" date="2016-10" db="EMBL/GenBank/DDBJ databases">
        <authorList>
            <person name="Varghese N."/>
            <person name="Submissions S."/>
        </authorList>
    </citation>
    <scope>NUCLEOTIDE SEQUENCE [LARGE SCALE GENOMIC DNA]</scope>
    <source>
        <strain evidence="12">DSM 15363</strain>
    </source>
</reference>
<evidence type="ECO:0000256" key="7">
    <source>
        <dbReference type="ARBA" id="ARBA00025067"/>
    </source>
</evidence>
<dbReference type="CDD" id="cd00209">
    <property type="entry name" value="DHFR"/>
    <property type="match status" value="1"/>
</dbReference>
<keyword evidence="8" id="KW-0175">Coiled coil</keyword>
<dbReference type="FunFam" id="3.40.430.10:FF:000001">
    <property type="entry name" value="Dihydrofolate reductase"/>
    <property type="match status" value="1"/>
</dbReference>
<proteinExistence type="inferred from homology"/>
<keyword evidence="9" id="KW-0812">Transmembrane</keyword>
<dbReference type="PROSITE" id="PS51330">
    <property type="entry name" value="DHFR_2"/>
    <property type="match status" value="1"/>
</dbReference>
<dbReference type="GO" id="GO:0046452">
    <property type="term" value="P:dihydrofolate metabolic process"/>
    <property type="evidence" value="ECO:0007669"/>
    <property type="project" value="TreeGrafter"/>
</dbReference>
<dbReference type="SUPFAM" id="SSF53597">
    <property type="entry name" value="Dihydrofolate reductase-like"/>
    <property type="match status" value="1"/>
</dbReference>
<dbReference type="Proteomes" id="UP000199492">
    <property type="component" value="Unassembled WGS sequence"/>
</dbReference>
<dbReference type="InterPro" id="IPR001796">
    <property type="entry name" value="DHFR_dom"/>
</dbReference>
<dbReference type="Pfam" id="PF00186">
    <property type="entry name" value="DHFR_1"/>
    <property type="match status" value="1"/>
</dbReference>
<evidence type="ECO:0000256" key="2">
    <source>
        <dbReference type="ARBA" id="ARBA00009539"/>
    </source>
</evidence>
<evidence type="ECO:0000313" key="12">
    <source>
        <dbReference type="Proteomes" id="UP000199492"/>
    </source>
</evidence>
<name>A0A1G8K0A3_9FLAO</name>
<comment type="pathway">
    <text evidence="1">Cofactor biosynthesis; tetrahydrofolate biosynthesis; 5,6,7,8-tetrahydrofolate from 7,8-dihydrofolate: step 1/1.</text>
</comment>
<dbReference type="GO" id="GO:0005829">
    <property type="term" value="C:cytosol"/>
    <property type="evidence" value="ECO:0007669"/>
    <property type="project" value="TreeGrafter"/>
</dbReference>
<organism evidence="11 12">
    <name type="scientific">Winogradskyella thalassocola</name>
    <dbReference type="NCBI Taxonomy" id="262004"/>
    <lineage>
        <taxon>Bacteria</taxon>
        <taxon>Pseudomonadati</taxon>
        <taxon>Bacteroidota</taxon>
        <taxon>Flavobacteriia</taxon>
        <taxon>Flavobacteriales</taxon>
        <taxon>Flavobacteriaceae</taxon>
        <taxon>Winogradskyella</taxon>
    </lineage>
</organism>
<dbReference type="STRING" id="262004.SAMN04489796_11026"/>
<keyword evidence="5" id="KW-0521">NADP</keyword>
<dbReference type="Pfam" id="PF13239">
    <property type="entry name" value="2TM"/>
    <property type="match status" value="1"/>
</dbReference>
<dbReference type="EC" id="1.5.1.3" evidence="3"/>
<dbReference type="AlphaFoldDB" id="A0A1G8K0A3"/>
<dbReference type="GO" id="GO:0004146">
    <property type="term" value="F:dihydrofolate reductase activity"/>
    <property type="evidence" value="ECO:0007669"/>
    <property type="project" value="UniProtKB-EC"/>
</dbReference>
<dbReference type="InterPro" id="IPR025698">
    <property type="entry name" value="2TM_dom"/>
</dbReference>
<protein>
    <recommendedName>
        <fullName evidence="3">dihydrofolate reductase</fullName>
        <ecNumber evidence="3">1.5.1.3</ecNumber>
    </recommendedName>
</protein>
<evidence type="ECO:0000256" key="8">
    <source>
        <dbReference type="SAM" id="Coils"/>
    </source>
</evidence>
<dbReference type="UniPathway" id="UPA00077">
    <property type="reaction ID" value="UER00158"/>
</dbReference>
<feature type="domain" description="DHFR" evidence="10">
    <location>
        <begin position="149"/>
        <end position="309"/>
    </location>
</feature>
<keyword evidence="9" id="KW-1133">Transmembrane helix</keyword>
<dbReference type="OrthoDB" id="9804315at2"/>
<sequence length="310" mass="35866">MFGKKKQVTTIDKDQLELIENAQKRIRQKKRLYVHFVIFLIGAVFLILANTVLGIGKDFKIAGVDWFVYAILAWFFLFIYHFVSVFITNKFMGKDWEKQQLEKLVNLQEVRIDKLKQNLVKEETKIAQTQVYTETSKKDSIAQKKKTSELTIIVAAGEDNAIGKDNDLIWHLSDDLKHFKSLTNGHHIIMGRKTFESFPKPLPNRTHIVITRQGNYKVPSDVIVVNSLDDALDAARLDKQPFIIGGGEIYKQAMSLVDKLEITRVHAEFENADTFFPEIDDTIWQEVNRTTHDADEKHAYAFSFITYLRK</sequence>
<comment type="function">
    <text evidence="7">Key enzyme in folate metabolism. Catalyzes an essential reaction for de novo glycine and purine synthesis, and for DNA precursor synthesis.</text>
</comment>
<dbReference type="RefSeq" id="WP_092470305.1">
    <property type="nucleotide sequence ID" value="NZ_FNCZ01000010.1"/>
</dbReference>
<feature type="transmembrane region" description="Helical" evidence="9">
    <location>
        <begin position="67"/>
        <end position="88"/>
    </location>
</feature>
<accession>A0A1G8K0A3</accession>
<evidence type="ECO:0000313" key="11">
    <source>
        <dbReference type="EMBL" id="SDI36882.1"/>
    </source>
</evidence>
<dbReference type="Gene3D" id="3.40.430.10">
    <property type="entry name" value="Dihydrofolate Reductase, subunit A"/>
    <property type="match status" value="1"/>
</dbReference>
<keyword evidence="12" id="KW-1185">Reference proteome</keyword>
<dbReference type="PANTHER" id="PTHR48069">
    <property type="entry name" value="DIHYDROFOLATE REDUCTASE"/>
    <property type="match status" value="1"/>
</dbReference>
<dbReference type="GO" id="GO:0046655">
    <property type="term" value="P:folic acid metabolic process"/>
    <property type="evidence" value="ECO:0007669"/>
    <property type="project" value="TreeGrafter"/>
</dbReference>
<evidence type="ECO:0000256" key="3">
    <source>
        <dbReference type="ARBA" id="ARBA00012856"/>
    </source>
</evidence>
<keyword evidence="6" id="KW-0560">Oxidoreductase</keyword>
<gene>
    <name evidence="11" type="ORF">SAMN04489796_11026</name>
</gene>
<dbReference type="InterPro" id="IPR024072">
    <property type="entry name" value="DHFR-like_dom_sf"/>
</dbReference>
<feature type="coiled-coil region" evidence="8">
    <location>
        <begin position="98"/>
        <end position="125"/>
    </location>
</feature>
<feature type="transmembrane region" description="Helical" evidence="9">
    <location>
        <begin position="32"/>
        <end position="55"/>
    </location>
</feature>
<keyword evidence="9" id="KW-0472">Membrane</keyword>
<dbReference type="PRINTS" id="PR00070">
    <property type="entry name" value="DHFR"/>
</dbReference>